<gene>
    <name evidence="1" type="ORF">QO018_004290</name>
</gene>
<protein>
    <submittedName>
        <fullName evidence="1">Uncharacterized protein</fullName>
    </submittedName>
</protein>
<proteinExistence type="predicted"/>
<comment type="caution">
    <text evidence="1">The sequence shown here is derived from an EMBL/GenBank/DDBJ whole genome shotgun (WGS) entry which is preliminary data.</text>
</comment>
<sequence>MTVRAELHDGTVLEFPDGTSDEVVSRTVKTLMGGGQPAAPDRSFGEEALRKAEFGARGVSDSVLETIGAIPDAVGSGMRALGLPSSDPGFYTNGLKAGWNALGRTLSAPLNTAFPDVMSGPQTAGDKLAYGAGRGVGDAASVVVPAAGVSRAAQAGGLTERVASALAAQPGIQAAAGAVGGGVGQATDSPLTGLLASMAVPGAMAGAGRLASPVRAQLGPEQARLAAAAQAEGIQLTPGQMTGSKPLQTMEAVFGTLPMTSGPQREIADAQRVAFNRAALARAGVQADRAAPDVMDDAFRALGQRFDDLAAATTVQVDHKLFQDVDKVVTDYGRRLPTDVAPVFQSYVDDLNQMRAALGPAPAPGSVVPAGQAAQGASVQIPGDAFQNVVSDIRRRARSTSNPDLQRALNELADKVNDNMIRSSPPEVADGWRQARRDYRNLLAIDNAMGQGTQAERSAGNIPFAGLRSAVKADDKSGYSRGRGDLNDLTRIADFLGSSRLQSSGTSERTAMINMLTGSGLTGGGVGAVAGGADPLLSLAATAGAAVLPRAVQAAYNSPAGRAWLTNQAAAGLSPPPALLGSILLGREKDALLGGPRR</sequence>
<dbReference type="Proteomes" id="UP001244552">
    <property type="component" value="Unassembled WGS sequence"/>
</dbReference>
<organism evidence="1 2">
    <name type="scientific">Azospirillum picis</name>
    <dbReference type="NCBI Taxonomy" id="488438"/>
    <lineage>
        <taxon>Bacteria</taxon>
        <taxon>Pseudomonadati</taxon>
        <taxon>Pseudomonadota</taxon>
        <taxon>Alphaproteobacteria</taxon>
        <taxon>Rhodospirillales</taxon>
        <taxon>Azospirillaceae</taxon>
        <taxon>Azospirillum</taxon>
    </lineage>
</organism>
<evidence type="ECO:0000313" key="2">
    <source>
        <dbReference type="Proteomes" id="UP001244552"/>
    </source>
</evidence>
<name>A0ABU0MPL4_9PROT</name>
<accession>A0ABU0MPL4</accession>
<reference evidence="1 2" key="1">
    <citation type="submission" date="2023-07" db="EMBL/GenBank/DDBJ databases">
        <title>Genomic Encyclopedia of Type Strains, Phase IV (KMG-IV): sequencing the most valuable type-strain genomes for metagenomic binning, comparative biology and taxonomic classification.</title>
        <authorList>
            <person name="Goeker M."/>
        </authorList>
    </citation>
    <scope>NUCLEOTIDE SEQUENCE [LARGE SCALE GENOMIC DNA]</scope>
    <source>
        <strain evidence="1 2">DSM 19922</strain>
    </source>
</reference>
<dbReference type="RefSeq" id="WP_209985976.1">
    <property type="nucleotide sequence ID" value="NZ_JAGINO010000017.1"/>
</dbReference>
<evidence type="ECO:0000313" key="1">
    <source>
        <dbReference type="EMBL" id="MDQ0535412.1"/>
    </source>
</evidence>
<dbReference type="EMBL" id="JAUSVU010000017">
    <property type="protein sequence ID" value="MDQ0535412.1"/>
    <property type="molecule type" value="Genomic_DNA"/>
</dbReference>
<keyword evidence="2" id="KW-1185">Reference proteome</keyword>